<dbReference type="RefSeq" id="WP_182323780.1">
    <property type="nucleotide sequence ID" value="NZ_CP058554.1"/>
</dbReference>
<protein>
    <submittedName>
        <fullName evidence="1">Kdo hydroxylase family protein</fullName>
    </submittedName>
</protein>
<dbReference type="InterPro" id="IPR021266">
    <property type="entry name" value="Kdo_hydroxlase"/>
</dbReference>
<gene>
    <name evidence="1" type="ORF">HS961_16350</name>
</gene>
<evidence type="ECO:0000313" key="1">
    <source>
        <dbReference type="EMBL" id="QMV74277.1"/>
    </source>
</evidence>
<accession>A0A7G5EJV2</accession>
<dbReference type="Proteomes" id="UP000515240">
    <property type="component" value="Chromosome"/>
</dbReference>
<dbReference type="EMBL" id="CP058554">
    <property type="protein sequence ID" value="QMV74277.1"/>
    <property type="molecule type" value="Genomic_DNA"/>
</dbReference>
<dbReference type="AlphaFoldDB" id="A0A7G5EJV2"/>
<sequence length="294" mass="32938">MQSPIVSIDANDWRNTPGRTEWTAAVESGKVLYFPQLAFTLSEQEKTLLRPDVRDPKSRNISLNVDGAIKGVAGDAATQAAVAAMVTRFRAQATALIAGLFPDYMPLVRMAPTSYRPSQVETRAQSWRADDKRMHVDAFPSRPNYGERILRVFSNVNPDGQPRVWRVGEPFEDVARKFLPRAKPYVAWQAKALAMLHVTKSLRSEYDHLMLQLHDGMKGDMDYQRNAPQETMPFAAGSSWVCFSDQAVHAVMSGQYMLEQTFFLPPGKEYNPEASPLAILTRMQGHPLVAAAQR</sequence>
<keyword evidence="2" id="KW-1185">Reference proteome</keyword>
<reference evidence="1 2" key="1">
    <citation type="journal article" date="2020" name="G3 (Bethesda)">
        <title>CeMbio - The Caenorhabditis elegans Microbiome Resource.</title>
        <authorList>
            <person name="Dirksen P."/>
            <person name="Assie A."/>
            <person name="Zimmermann J."/>
            <person name="Zhang F."/>
            <person name="Tietje A.M."/>
            <person name="Marsh S.A."/>
            <person name="Felix M.A."/>
            <person name="Shapira M."/>
            <person name="Kaleta C."/>
            <person name="Schulenburg H."/>
            <person name="Samuel B."/>
        </authorList>
    </citation>
    <scope>NUCLEOTIDE SEQUENCE [LARGE SCALE GENOMIC DNA]</scope>
    <source>
        <strain evidence="1 2">BIGb0172</strain>
    </source>
</reference>
<name>A0A7G5EJV2_9BURK</name>
<dbReference type="Pfam" id="PF11004">
    <property type="entry name" value="Kdo_hydroxy"/>
    <property type="match status" value="1"/>
</dbReference>
<evidence type="ECO:0000313" key="2">
    <source>
        <dbReference type="Proteomes" id="UP000515240"/>
    </source>
</evidence>
<proteinExistence type="predicted"/>
<dbReference type="KEGG" id="cpis:HS961_16350"/>
<organism evidence="1 2">
    <name type="scientific">Comamonas piscis</name>
    <dbReference type="NCBI Taxonomy" id="1562974"/>
    <lineage>
        <taxon>Bacteria</taxon>
        <taxon>Pseudomonadati</taxon>
        <taxon>Pseudomonadota</taxon>
        <taxon>Betaproteobacteria</taxon>
        <taxon>Burkholderiales</taxon>
        <taxon>Comamonadaceae</taxon>
        <taxon>Comamonas</taxon>
    </lineage>
</organism>